<dbReference type="SUPFAM" id="SSF56176">
    <property type="entry name" value="FAD-binding/transporter-associated domain-like"/>
    <property type="match status" value="1"/>
</dbReference>
<dbReference type="GO" id="GO:0071949">
    <property type="term" value="F:FAD binding"/>
    <property type="evidence" value="ECO:0007669"/>
    <property type="project" value="InterPro"/>
</dbReference>
<evidence type="ECO:0000313" key="8">
    <source>
        <dbReference type="Proteomes" id="UP000289323"/>
    </source>
</evidence>
<gene>
    <name evidence="7" type="ORF">TT172_LOCUS7480</name>
</gene>
<dbReference type="PROSITE" id="PS51387">
    <property type="entry name" value="FAD_PCMH"/>
    <property type="match status" value="1"/>
</dbReference>
<dbReference type="InterPro" id="IPR006094">
    <property type="entry name" value="Oxid_FAD_bind_N"/>
</dbReference>
<evidence type="ECO:0000259" key="6">
    <source>
        <dbReference type="PROSITE" id="PS51387"/>
    </source>
</evidence>
<evidence type="ECO:0000313" key="7">
    <source>
        <dbReference type="EMBL" id="SPQ25061.1"/>
    </source>
</evidence>
<protein>
    <submittedName>
        <fullName evidence="7">507ce081-3c99-4ae7-8d51-d984b82f0362</fullName>
    </submittedName>
</protein>
<dbReference type="PANTHER" id="PTHR42973:SF54">
    <property type="entry name" value="FAD-BINDING PCMH-TYPE DOMAIN-CONTAINING PROTEIN"/>
    <property type="match status" value="1"/>
</dbReference>
<dbReference type="InterPro" id="IPR016169">
    <property type="entry name" value="FAD-bd_PCMH_sub2"/>
</dbReference>
<dbReference type="GO" id="GO:0016491">
    <property type="term" value="F:oxidoreductase activity"/>
    <property type="evidence" value="ECO:0007669"/>
    <property type="project" value="UniProtKB-KW"/>
</dbReference>
<dbReference type="EMBL" id="OUUZ01000015">
    <property type="protein sequence ID" value="SPQ25061.1"/>
    <property type="molecule type" value="Genomic_DNA"/>
</dbReference>
<name>A0A446BRB2_9PEZI</name>
<dbReference type="Pfam" id="PF01565">
    <property type="entry name" value="FAD_binding_4"/>
    <property type="match status" value="1"/>
</dbReference>
<reference evidence="7 8" key="1">
    <citation type="submission" date="2018-04" db="EMBL/GenBank/DDBJ databases">
        <authorList>
            <person name="Huttner S."/>
            <person name="Dainat J."/>
        </authorList>
    </citation>
    <scope>NUCLEOTIDE SEQUENCE [LARGE SCALE GENOMIC DNA]</scope>
</reference>
<dbReference type="PANTHER" id="PTHR42973">
    <property type="entry name" value="BINDING OXIDOREDUCTASE, PUTATIVE (AFU_ORTHOLOGUE AFUA_1G17690)-RELATED"/>
    <property type="match status" value="1"/>
</dbReference>
<evidence type="ECO:0000256" key="1">
    <source>
        <dbReference type="ARBA" id="ARBA00005466"/>
    </source>
</evidence>
<comment type="similarity">
    <text evidence="1">Belongs to the oxygen-dependent FAD-linked oxidoreductase family.</text>
</comment>
<dbReference type="InterPro" id="IPR016166">
    <property type="entry name" value="FAD-bd_PCMH"/>
</dbReference>
<evidence type="ECO:0000256" key="4">
    <source>
        <dbReference type="ARBA" id="ARBA00023002"/>
    </source>
</evidence>
<dbReference type="Gene3D" id="3.30.43.10">
    <property type="entry name" value="Uridine Diphospho-n-acetylenolpyruvylglucosamine Reductase, domain 2"/>
    <property type="match status" value="1"/>
</dbReference>
<evidence type="ECO:0000256" key="5">
    <source>
        <dbReference type="SAM" id="SignalP"/>
    </source>
</evidence>
<dbReference type="InterPro" id="IPR050416">
    <property type="entry name" value="FAD-linked_Oxidoreductase"/>
</dbReference>
<proteinExistence type="inferred from homology"/>
<feature type="chain" id="PRO_5019006905" evidence="5">
    <location>
        <begin position="22"/>
        <end position="545"/>
    </location>
</feature>
<dbReference type="Gene3D" id="3.40.462.20">
    <property type="match status" value="1"/>
</dbReference>
<dbReference type="InterPro" id="IPR036318">
    <property type="entry name" value="FAD-bd_PCMH-like_sf"/>
</dbReference>
<organism evidence="7 8">
    <name type="scientific">Thermothielavioides terrestris</name>
    <dbReference type="NCBI Taxonomy" id="2587410"/>
    <lineage>
        <taxon>Eukaryota</taxon>
        <taxon>Fungi</taxon>
        <taxon>Dikarya</taxon>
        <taxon>Ascomycota</taxon>
        <taxon>Pezizomycotina</taxon>
        <taxon>Sordariomycetes</taxon>
        <taxon>Sordariomycetidae</taxon>
        <taxon>Sordariales</taxon>
        <taxon>Chaetomiaceae</taxon>
        <taxon>Thermothielavioides</taxon>
    </lineage>
</organism>
<keyword evidence="5" id="KW-0732">Signal</keyword>
<dbReference type="AlphaFoldDB" id="A0A446BRB2"/>
<dbReference type="Proteomes" id="UP000289323">
    <property type="component" value="Unassembled WGS sequence"/>
</dbReference>
<dbReference type="InterPro" id="IPR016167">
    <property type="entry name" value="FAD-bd_PCMH_sub1"/>
</dbReference>
<keyword evidence="4" id="KW-0560">Oxidoreductase</keyword>
<keyword evidence="2" id="KW-0285">Flavoprotein</keyword>
<accession>A0A446BRB2</accession>
<evidence type="ECO:0000256" key="2">
    <source>
        <dbReference type="ARBA" id="ARBA00022630"/>
    </source>
</evidence>
<feature type="domain" description="FAD-binding PCMH-type" evidence="6">
    <location>
        <begin position="72"/>
        <end position="244"/>
    </location>
</feature>
<dbReference type="Gene3D" id="3.30.465.10">
    <property type="match status" value="1"/>
</dbReference>
<evidence type="ECO:0000256" key="3">
    <source>
        <dbReference type="ARBA" id="ARBA00022827"/>
    </source>
</evidence>
<keyword evidence="3" id="KW-0274">FAD</keyword>
<feature type="signal peptide" evidence="5">
    <location>
        <begin position="1"/>
        <end position="21"/>
    </location>
</feature>
<sequence length="545" mass="58761">MVVIALFAVVWTLLSPTKIMASTGTRDVQEAAHRRASLTCLELHALRPDLVTLPSQTEQFEQLSDENWSQTVWQRPACVASPACAADVSLLVKTLVKAEVPFAIRSGGHSPNRGDATIDGSGVMISMHRLNQVTYNPHSQLANIGPGALWGAVYTALDQHNVTVVGGRVMPVGVGGLTLGGGLSYLSYLHGLACDNIVSYEVVLADGQIVEASEISHPDLFWALKGGSNNFGVLTRFTSQTFPAPQVWGGLLVFGADQMAALMQALYEYQTAPQDPEANLIINLLPTNGLLLLTLVYLKPVEKPAAFAPFYSLTPVSEQTGVMSLHQLMELFPPATLPRWTWYDTSFRPNASLYAEISALLAPSAPEVSAVAGAASGSLIMAVQPISASAVLAGRARRGGNALGLEAVEQTWWSVSAGWASADDDGVVDGAVHALRDKIDALAARSGTRLDYLFMNDANARQEVIASYGPENVRRLWEVARRYDPHGVFQRLVPVMGAEFFSRKPPVHFHTQEECIESLEGKLGLEIEGRELVLTPADGRFAIRP</sequence>